<keyword evidence="3 10" id="KW-0479">Metal-binding</keyword>
<dbReference type="NCBIfam" id="TIGR00157">
    <property type="entry name" value="ribosome small subunit-dependent GTPase A"/>
    <property type="match status" value="1"/>
</dbReference>
<proteinExistence type="inferred from homology"/>
<evidence type="ECO:0000256" key="4">
    <source>
        <dbReference type="ARBA" id="ARBA00022730"/>
    </source>
</evidence>
<evidence type="ECO:0000259" key="13">
    <source>
        <dbReference type="PROSITE" id="PS51721"/>
    </source>
</evidence>
<feature type="binding site" evidence="10">
    <location>
        <begin position="191"/>
        <end position="199"/>
    </location>
    <ligand>
        <name>GTP</name>
        <dbReference type="ChEBI" id="CHEBI:37565"/>
    </ligand>
</feature>
<evidence type="ECO:0000259" key="12">
    <source>
        <dbReference type="PROSITE" id="PS50936"/>
    </source>
</evidence>
<organism evidence="14 15">
    <name type="scientific">Lacrimispora amygdalina</name>
    <dbReference type="NCBI Taxonomy" id="253257"/>
    <lineage>
        <taxon>Bacteria</taxon>
        <taxon>Bacillati</taxon>
        <taxon>Bacillota</taxon>
        <taxon>Clostridia</taxon>
        <taxon>Lachnospirales</taxon>
        <taxon>Lachnospiraceae</taxon>
        <taxon>Lacrimispora</taxon>
    </lineage>
</organism>
<comment type="caution">
    <text evidence="14">The sequence shown here is derived from an EMBL/GenBank/DDBJ whole genome shotgun (WGS) entry which is preliminary data.</text>
</comment>
<dbReference type="PANTHER" id="PTHR32120">
    <property type="entry name" value="SMALL RIBOSOMAL SUBUNIT BIOGENESIS GTPASE RSGA"/>
    <property type="match status" value="1"/>
</dbReference>
<dbReference type="GO" id="GO:0046872">
    <property type="term" value="F:metal ion binding"/>
    <property type="evidence" value="ECO:0007669"/>
    <property type="project" value="UniProtKB-KW"/>
</dbReference>
<keyword evidence="8 10" id="KW-0694">RNA-binding</keyword>
<evidence type="ECO:0000256" key="11">
    <source>
        <dbReference type="SAM" id="MobiDB-lite"/>
    </source>
</evidence>
<keyword evidence="1 10" id="KW-0963">Cytoplasm</keyword>
<comment type="similarity">
    <text evidence="10">Belongs to the TRAFAC class YlqF/YawG GTPase family. RsgA subfamily.</text>
</comment>
<feature type="binding site" evidence="10">
    <location>
        <position position="277"/>
    </location>
    <ligand>
        <name>Zn(2+)</name>
        <dbReference type="ChEBI" id="CHEBI:29105"/>
    </ligand>
</feature>
<dbReference type="SUPFAM" id="SSF52540">
    <property type="entry name" value="P-loop containing nucleoside triphosphate hydrolases"/>
    <property type="match status" value="1"/>
</dbReference>
<evidence type="ECO:0000313" key="15">
    <source>
        <dbReference type="Proteomes" id="UP000260680"/>
    </source>
</evidence>
<dbReference type="GO" id="GO:0005525">
    <property type="term" value="F:GTP binding"/>
    <property type="evidence" value="ECO:0007669"/>
    <property type="project" value="UniProtKB-UniRule"/>
</dbReference>
<keyword evidence="6 10" id="KW-0378">Hydrolase</keyword>
<dbReference type="PROSITE" id="PS51721">
    <property type="entry name" value="G_CP"/>
    <property type="match status" value="1"/>
</dbReference>
<evidence type="ECO:0000256" key="6">
    <source>
        <dbReference type="ARBA" id="ARBA00022801"/>
    </source>
</evidence>
<dbReference type="Gene3D" id="1.10.40.50">
    <property type="entry name" value="Probable gtpase engc, domain 3"/>
    <property type="match status" value="1"/>
</dbReference>
<evidence type="ECO:0000256" key="1">
    <source>
        <dbReference type="ARBA" id="ARBA00022490"/>
    </source>
</evidence>
<dbReference type="HAMAP" id="MF_01820">
    <property type="entry name" value="GTPase_RsgA"/>
    <property type="match status" value="1"/>
</dbReference>
<evidence type="ECO:0000256" key="3">
    <source>
        <dbReference type="ARBA" id="ARBA00022723"/>
    </source>
</evidence>
<evidence type="ECO:0000256" key="9">
    <source>
        <dbReference type="ARBA" id="ARBA00023134"/>
    </source>
</evidence>
<dbReference type="AlphaFoldDB" id="A0A3E2NCI8"/>
<feature type="region of interest" description="Disordered" evidence="11">
    <location>
        <begin position="310"/>
        <end position="347"/>
    </location>
</feature>
<feature type="binding site" evidence="10">
    <location>
        <position position="272"/>
    </location>
    <ligand>
        <name>Zn(2+)</name>
        <dbReference type="ChEBI" id="CHEBI:29105"/>
    </ligand>
</feature>
<dbReference type="CDD" id="cd01854">
    <property type="entry name" value="YjeQ_EngC"/>
    <property type="match status" value="1"/>
</dbReference>
<keyword evidence="9 10" id="KW-0342">GTP-binding</keyword>
<keyword evidence="2 10" id="KW-0690">Ribosome biogenesis</keyword>
<dbReference type="Pfam" id="PF03193">
    <property type="entry name" value="RsgA_GTPase"/>
    <property type="match status" value="1"/>
</dbReference>
<feature type="domain" description="CP-type G" evidence="13">
    <location>
        <begin position="94"/>
        <end position="249"/>
    </location>
</feature>
<evidence type="ECO:0000256" key="5">
    <source>
        <dbReference type="ARBA" id="ARBA00022741"/>
    </source>
</evidence>
<feature type="binding site" evidence="10">
    <location>
        <begin position="139"/>
        <end position="142"/>
    </location>
    <ligand>
        <name>GTP</name>
        <dbReference type="ChEBI" id="CHEBI:37565"/>
    </ligand>
</feature>
<sequence>MPTKKWKRGCFLKERMKGFITAVHRERYEVKVNGEDLYARLKAGIYFIDQCEEEFPTIGDNVELEYNPLGDCLIIKTLERKSAFSRKDPDVGMGEQIIAVNFDYVFILMSLNYDFNLKRLERYLTASWQSGGQPVIVLTKADIAEETEEKLELVKQIAMGTDICMVSAVTGEGMEQLKPYLEPDKTTVFLGSSGVGKSTFTNYLLGRELMKTGEIREDDSKGHHTTTHRQLFVLDNGSRIIDTPGMRELGMWIVDDGMDFSFSDINDLIMQCRFSNCTHNGEPGCAVAQAMEDGTLTEKRWKNYRKIQKESKFQAAKESRQQAVVRKKSNKKKQGHFSKMNETGGEW</sequence>
<dbReference type="PROSITE" id="PS50936">
    <property type="entry name" value="ENGC_GTPASE"/>
    <property type="match status" value="1"/>
</dbReference>
<comment type="cofactor">
    <cofactor evidence="10">
        <name>Zn(2+)</name>
        <dbReference type="ChEBI" id="CHEBI:29105"/>
    </cofactor>
    <text evidence="10">Binds 1 zinc ion per subunit.</text>
</comment>
<comment type="subcellular location">
    <subcellularLocation>
        <location evidence="10">Cytoplasm</location>
    </subcellularLocation>
</comment>
<keyword evidence="4 10" id="KW-0699">rRNA-binding</keyword>
<dbReference type="PANTHER" id="PTHR32120:SF10">
    <property type="entry name" value="SMALL RIBOSOMAL SUBUNIT BIOGENESIS GTPASE RSGA"/>
    <property type="match status" value="1"/>
</dbReference>
<feature type="compositionally biased region" description="Basic residues" evidence="11">
    <location>
        <begin position="325"/>
        <end position="336"/>
    </location>
</feature>
<name>A0A3E2NCI8_9FIRM</name>
<dbReference type="OrthoDB" id="9809485at2"/>
<protein>
    <recommendedName>
        <fullName evidence="10">Small ribosomal subunit biogenesis GTPase RsgA</fullName>
        <ecNumber evidence="10">3.6.1.-</ecNumber>
    </recommendedName>
</protein>
<dbReference type="EMBL" id="QOHO01000032">
    <property type="protein sequence ID" value="RFZ78611.1"/>
    <property type="molecule type" value="Genomic_DNA"/>
</dbReference>
<evidence type="ECO:0000256" key="2">
    <source>
        <dbReference type="ARBA" id="ARBA00022517"/>
    </source>
</evidence>
<reference evidence="14 15" key="1">
    <citation type="submission" date="2018-07" db="EMBL/GenBank/DDBJ databases">
        <title>New species, Clostridium PI-S10-A1B.</title>
        <authorList>
            <person name="Krishna G."/>
            <person name="Summeta K."/>
            <person name="Shikha S."/>
            <person name="Prabhu P.B."/>
            <person name="Suresh K."/>
        </authorList>
    </citation>
    <scope>NUCLEOTIDE SEQUENCE [LARGE SCALE GENOMIC DNA]</scope>
    <source>
        <strain evidence="14 15">PI-S10-A1B</strain>
    </source>
</reference>
<accession>A0A3E2NCI8</accession>
<dbReference type="GO" id="GO:0005737">
    <property type="term" value="C:cytoplasm"/>
    <property type="evidence" value="ECO:0007669"/>
    <property type="project" value="UniProtKB-SubCell"/>
</dbReference>
<keyword evidence="7 10" id="KW-0862">Zinc</keyword>
<dbReference type="InterPro" id="IPR030378">
    <property type="entry name" value="G_CP_dom"/>
</dbReference>
<comment type="function">
    <text evidence="10">One of several proteins that assist in the late maturation steps of the functional core of the 30S ribosomal subunit. Helps release RbfA from mature subunits. May play a role in the assembly of ribosomal proteins into the subunit. Circularly permuted GTPase that catalyzes slow GTP hydrolysis, GTPase activity is stimulated by the 30S ribosomal subunit.</text>
</comment>
<dbReference type="Proteomes" id="UP000260680">
    <property type="component" value="Unassembled WGS sequence"/>
</dbReference>
<dbReference type="InterPro" id="IPR010914">
    <property type="entry name" value="RsgA_GTPase_dom"/>
</dbReference>
<feature type="domain" description="EngC GTPase" evidence="12">
    <location>
        <begin position="100"/>
        <end position="247"/>
    </location>
</feature>
<evidence type="ECO:0000256" key="8">
    <source>
        <dbReference type="ARBA" id="ARBA00022884"/>
    </source>
</evidence>
<evidence type="ECO:0000256" key="7">
    <source>
        <dbReference type="ARBA" id="ARBA00022833"/>
    </source>
</evidence>
<comment type="subunit">
    <text evidence="10">Monomer. Associates with 30S ribosomal subunit, binds 16S rRNA.</text>
</comment>
<keyword evidence="5 10" id="KW-0547">Nucleotide-binding</keyword>
<dbReference type="InterPro" id="IPR004881">
    <property type="entry name" value="Ribosome_biogen_GTPase_RsgA"/>
</dbReference>
<feature type="binding site" evidence="10">
    <location>
        <position position="279"/>
    </location>
    <ligand>
        <name>Zn(2+)</name>
        <dbReference type="ChEBI" id="CHEBI:29105"/>
    </ligand>
</feature>
<dbReference type="Gene3D" id="3.40.50.300">
    <property type="entry name" value="P-loop containing nucleotide triphosphate hydrolases"/>
    <property type="match status" value="1"/>
</dbReference>
<dbReference type="GO" id="GO:0042274">
    <property type="term" value="P:ribosomal small subunit biogenesis"/>
    <property type="evidence" value="ECO:0007669"/>
    <property type="project" value="UniProtKB-UniRule"/>
</dbReference>
<dbReference type="GO" id="GO:0003924">
    <property type="term" value="F:GTPase activity"/>
    <property type="evidence" value="ECO:0007669"/>
    <property type="project" value="UniProtKB-UniRule"/>
</dbReference>
<feature type="binding site" evidence="10">
    <location>
        <position position="285"/>
    </location>
    <ligand>
        <name>Zn(2+)</name>
        <dbReference type="ChEBI" id="CHEBI:29105"/>
    </ligand>
</feature>
<feature type="compositionally biased region" description="Basic and acidic residues" evidence="11">
    <location>
        <begin position="310"/>
        <end position="320"/>
    </location>
</feature>
<dbReference type="InterPro" id="IPR027417">
    <property type="entry name" value="P-loop_NTPase"/>
</dbReference>
<evidence type="ECO:0000256" key="10">
    <source>
        <dbReference type="HAMAP-Rule" id="MF_01820"/>
    </source>
</evidence>
<gene>
    <name evidence="10 14" type="primary">rsgA</name>
    <name evidence="14" type="ORF">DS742_12120</name>
</gene>
<dbReference type="EC" id="3.6.1.-" evidence="10"/>
<evidence type="ECO:0000313" key="14">
    <source>
        <dbReference type="EMBL" id="RFZ78611.1"/>
    </source>
</evidence>
<dbReference type="GO" id="GO:0019843">
    <property type="term" value="F:rRNA binding"/>
    <property type="evidence" value="ECO:0007669"/>
    <property type="project" value="UniProtKB-KW"/>
</dbReference>